<dbReference type="InterPro" id="IPR037245">
    <property type="entry name" value="FIP-RBD_C_sf"/>
</dbReference>
<proteinExistence type="predicted"/>
<dbReference type="GO" id="GO:0045335">
    <property type="term" value="C:phagocytic vesicle"/>
    <property type="evidence" value="ECO:0007669"/>
    <property type="project" value="TreeGrafter"/>
</dbReference>
<dbReference type="AlphaFoldDB" id="A0A9Q1B1X8"/>
<evidence type="ECO:0000259" key="3">
    <source>
        <dbReference type="PROSITE" id="PS51511"/>
    </source>
</evidence>
<dbReference type="PANTHER" id="PTHR15746:SF14">
    <property type="entry name" value="RAB11 FAMILY-INTERACTING PROTEIN 5"/>
    <property type="match status" value="1"/>
</dbReference>
<dbReference type="OrthoDB" id="8956628at2759"/>
<dbReference type="GO" id="GO:0005739">
    <property type="term" value="C:mitochondrion"/>
    <property type="evidence" value="ECO:0007669"/>
    <property type="project" value="TreeGrafter"/>
</dbReference>
<dbReference type="Proteomes" id="UP001142489">
    <property type="component" value="Unassembled WGS sequence"/>
</dbReference>
<dbReference type="Gene3D" id="1.20.5.2440">
    <property type="match status" value="1"/>
</dbReference>
<dbReference type="GO" id="GO:0055037">
    <property type="term" value="C:recycling endosome"/>
    <property type="evidence" value="ECO:0007669"/>
    <property type="project" value="TreeGrafter"/>
</dbReference>
<evidence type="ECO:0000256" key="1">
    <source>
        <dbReference type="ARBA" id="ARBA00022448"/>
    </source>
</evidence>
<dbReference type="EMBL" id="JAPFRF010000007">
    <property type="protein sequence ID" value="KAJ7327337.1"/>
    <property type="molecule type" value="Genomic_DNA"/>
</dbReference>
<dbReference type="GO" id="GO:0031267">
    <property type="term" value="F:small GTPase binding"/>
    <property type="evidence" value="ECO:0007669"/>
    <property type="project" value="InterPro"/>
</dbReference>
<accession>A0A9Q1B1X8</accession>
<dbReference type="SUPFAM" id="SSF144270">
    <property type="entry name" value="Eferin C-derminal domain-like"/>
    <property type="match status" value="1"/>
</dbReference>
<sequence>DASALDPSAKYYHLTHDELMQLLLQREAQLGRKQERILELEAYIDRLLVRIMEHSPTLLQVPLGGGGGGGGGGEAKGAE</sequence>
<feature type="domain" description="FIP-RBD" evidence="3">
    <location>
        <begin position="1"/>
        <end position="62"/>
    </location>
</feature>
<comment type="caution">
    <text evidence="4">The sequence shown here is derived from an EMBL/GenBank/DDBJ whole genome shotgun (WGS) entry which is preliminary data.</text>
</comment>
<dbReference type="PROSITE" id="PS51511">
    <property type="entry name" value="FIP_RBD"/>
    <property type="match status" value="1"/>
</dbReference>
<keyword evidence="5" id="KW-1185">Reference proteome</keyword>
<dbReference type="GO" id="GO:0005769">
    <property type="term" value="C:early endosome"/>
    <property type="evidence" value="ECO:0007669"/>
    <property type="project" value="TreeGrafter"/>
</dbReference>
<evidence type="ECO:0000313" key="5">
    <source>
        <dbReference type="Proteomes" id="UP001142489"/>
    </source>
</evidence>
<keyword evidence="2" id="KW-0597">Phosphoprotein</keyword>
<evidence type="ECO:0000256" key="2">
    <source>
        <dbReference type="ARBA" id="ARBA00022553"/>
    </source>
</evidence>
<dbReference type="InterPro" id="IPR019018">
    <property type="entry name" value="Rab-bd_FIP-RBD"/>
</dbReference>
<protein>
    <recommendedName>
        <fullName evidence="3">FIP-RBD domain-containing protein</fullName>
    </recommendedName>
</protein>
<name>A0A9Q1B1X8_9SAUR</name>
<dbReference type="GO" id="GO:0030141">
    <property type="term" value="C:secretory granule"/>
    <property type="evidence" value="ECO:0007669"/>
    <property type="project" value="TreeGrafter"/>
</dbReference>
<evidence type="ECO:0000313" key="4">
    <source>
        <dbReference type="EMBL" id="KAJ7327337.1"/>
    </source>
</evidence>
<dbReference type="GO" id="GO:0045055">
    <property type="term" value="P:regulated exocytosis"/>
    <property type="evidence" value="ECO:0007669"/>
    <property type="project" value="TreeGrafter"/>
</dbReference>
<keyword evidence="1" id="KW-0813">Transport</keyword>
<dbReference type="FunFam" id="1.20.5.2440:FF:000004">
    <property type="entry name" value="rab11 family-interacting protein 5 isoform X2"/>
    <property type="match status" value="1"/>
</dbReference>
<gene>
    <name evidence="4" type="ORF">JRQ81_017096</name>
</gene>
<dbReference type="PANTHER" id="PTHR15746">
    <property type="entry name" value="RAB11-RELATED"/>
    <property type="match status" value="1"/>
</dbReference>
<organism evidence="4 5">
    <name type="scientific">Phrynocephalus forsythii</name>
    <dbReference type="NCBI Taxonomy" id="171643"/>
    <lineage>
        <taxon>Eukaryota</taxon>
        <taxon>Metazoa</taxon>
        <taxon>Chordata</taxon>
        <taxon>Craniata</taxon>
        <taxon>Vertebrata</taxon>
        <taxon>Euteleostomi</taxon>
        <taxon>Lepidosauria</taxon>
        <taxon>Squamata</taxon>
        <taxon>Bifurcata</taxon>
        <taxon>Unidentata</taxon>
        <taxon>Episquamata</taxon>
        <taxon>Toxicofera</taxon>
        <taxon>Iguania</taxon>
        <taxon>Acrodonta</taxon>
        <taxon>Agamidae</taxon>
        <taxon>Agaminae</taxon>
        <taxon>Phrynocephalus</taxon>
    </lineage>
</organism>
<reference evidence="4" key="1">
    <citation type="journal article" date="2023" name="DNA Res.">
        <title>Chromosome-level genome assembly of Phrynocephalus forsythii using third-generation DNA sequencing and Hi-C analysis.</title>
        <authorList>
            <person name="Qi Y."/>
            <person name="Zhao W."/>
            <person name="Zhao Y."/>
            <person name="Niu C."/>
            <person name="Cao S."/>
            <person name="Zhang Y."/>
        </authorList>
    </citation>
    <scope>NUCLEOTIDE SEQUENCE</scope>
    <source>
        <tissue evidence="4">Muscle</tissue>
    </source>
</reference>
<dbReference type="Pfam" id="PF09457">
    <property type="entry name" value="RBD-FIP"/>
    <property type="match status" value="1"/>
</dbReference>
<dbReference type="InterPro" id="IPR037789">
    <property type="entry name" value="FIP_classI"/>
</dbReference>
<feature type="non-terminal residue" evidence="4">
    <location>
        <position position="1"/>
    </location>
</feature>